<accession>A0A0E9N7G7</accession>
<keyword evidence="1" id="KW-1133">Transmembrane helix</keyword>
<keyword evidence="3" id="KW-1185">Reference proteome</keyword>
<feature type="transmembrane region" description="Helical" evidence="1">
    <location>
        <begin position="38"/>
        <end position="56"/>
    </location>
</feature>
<keyword evidence="1" id="KW-0472">Membrane</keyword>
<keyword evidence="1" id="KW-0812">Transmembrane</keyword>
<sequence>MVSFARSNSCPANIQLLALLASTYVASPIDSIVQCSSLSLLLLSLGFWVSCCLYRRRRPRSRRRRRCGRYDLRLLHRCILHHDIYHRLH</sequence>
<reference evidence="2 3" key="1">
    <citation type="journal article" date="2011" name="J. Gen. Appl. Microbiol.">
        <title>Draft genome sequencing of the enigmatic yeast Saitoella complicata.</title>
        <authorList>
            <person name="Nishida H."/>
            <person name="Hamamoto M."/>
            <person name="Sugiyama J."/>
        </authorList>
    </citation>
    <scope>NUCLEOTIDE SEQUENCE [LARGE SCALE GENOMIC DNA]</scope>
    <source>
        <strain evidence="2 3">NRRL Y-17804</strain>
    </source>
</reference>
<protein>
    <submittedName>
        <fullName evidence="2">Uncharacterized protein</fullName>
    </submittedName>
</protein>
<evidence type="ECO:0000313" key="2">
    <source>
        <dbReference type="EMBL" id="GAO45774.1"/>
    </source>
</evidence>
<comment type="caution">
    <text evidence="2">The sequence shown here is derived from an EMBL/GenBank/DDBJ whole genome shotgun (WGS) entry which is preliminary data.</text>
</comment>
<dbReference type="Proteomes" id="UP000033140">
    <property type="component" value="Unassembled WGS sequence"/>
</dbReference>
<reference evidence="2 3" key="3">
    <citation type="journal article" date="2015" name="Genome Announc.">
        <title>Draft Genome Sequence of the Archiascomycetous Yeast Saitoella complicata.</title>
        <authorList>
            <person name="Yamauchi K."/>
            <person name="Kondo S."/>
            <person name="Hamamoto M."/>
            <person name="Takahashi Y."/>
            <person name="Ogura Y."/>
            <person name="Hayashi T."/>
            <person name="Nishida H."/>
        </authorList>
    </citation>
    <scope>NUCLEOTIDE SEQUENCE [LARGE SCALE GENOMIC DNA]</scope>
    <source>
        <strain evidence="2 3">NRRL Y-17804</strain>
    </source>
</reference>
<evidence type="ECO:0000256" key="1">
    <source>
        <dbReference type="SAM" id="Phobius"/>
    </source>
</evidence>
<organism evidence="2 3">
    <name type="scientific">Saitoella complicata (strain BCRC 22490 / CBS 7301 / JCM 7358 / NBRC 10748 / NRRL Y-17804)</name>
    <dbReference type="NCBI Taxonomy" id="698492"/>
    <lineage>
        <taxon>Eukaryota</taxon>
        <taxon>Fungi</taxon>
        <taxon>Dikarya</taxon>
        <taxon>Ascomycota</taxon>
        <taxon>Taphrinomycotina</taxon>
        <taxon>Taphrinomycotina incertae sedis</taxon>
        <taxon>Saitoella</taxon>
    </lineage>
</organism>
<dbReference type="EMBL" id="BACD03000001">
    <property type="protein sequence ID" value="GAO45774.1"/>
    <property type="molecule type" value="Genomic_DNA"/>
</dbReference>
<dbReference type="AlphaFoldDB" id="A0A0E9N7G7"/>
<proteinExistence type="predicted"/>
<evidence type="ECO:0000313" key="3">
    <source>
        <dbReference type="Proteomes" id="UP000033140"/>
    </source>
</evidence>
<name>A0A0E9N7G7_SAICN</name>
<gene>
    <name evidence="2" type="ORF">G7K_0026-t1</name>
</gene>
<reference evidence="2 3" key="2">
    <citation type="journal article" date="2014" name="J. Gen. Appl. Microbiol.">
        <title>The early diverging ascomycetous budding yeast Saitoella complicata has three histone deacetylases belonging to the Clr6, Hos2, and Rpd3 lineages.</title>
        <authorList>
            <person name="Nishida H."/>
            <person name="Matsumoto T."/>
            <person name="Kondo S."/>
            <person name="Hamamoto M."/>
            <person name="Yoshikawa H."/>
        </authorList>
    </citation>
    <scope>NUCLEOTIDE SEQUENCE [LARGE SCALE GENOMIC DNA]</scope>
    <source>
        <strain evidence="2 3">NRRL Y-17804</strain>
    </source>
</reference>